<name>A0A916UYD9_9HYPH</name>
<dbReference type="InterPro" id="IPR042099">
    <property type="entry name" value="ANL_N_sf"/>
</dbReference>
<comment type="caution">
    <text evidence="3">The sequence shown here is derived from an EMBL/GenBank/DDBJ whole genome shotgun (WGS) entry which is preliminary data.</text>
</comment>
<reference evidence="3" key="1">
    <citation type="journal article" date="2014" name="Int. J. Syst. Evol. Microbiol.">
        <title>Complete genome sequence of Corynebacterium casei LMG S-19264T (=DSM 44701T), isolated from a smear-ripened cheese.</title>
        <authorList>
            <consortium name="US DOE Joint Genome Institute (JGI-PGF)"/>
            <person name="Walter F."/>
            <person name="Albersmeier A."/>
            <person name="Kalinowski J."/>
            <person name="Ruckert C."/>
        </authorList>
    </citation>
    <scope>NUCLEOTIDE SEQUENCE</scope>
    <source>
        <strain evidence="3">CGMCC 1.12919</strain>
    </source>
</reference>
<dbReference type="AlphaFoldDB" id="A0A916UYD9"/>
<keyword evidence="4" id="KW-1185">Reference proteome</keyword>
<dbReference type="Gene3D" id="3.40.50.12780">
    <property type="entry name" value="N-terminal domain of ligase-like"/>
    <property type="match status" value="1"/>
</dbReference>
<dbReference type="Proteomes" id="UP000637002">
    <property type="component" value="Unassembled WGS sequence"/>
</dbReference>
<protein>
    <submittedName>
        <fullName evidence="3">Acyl-CoA synthetase</fullName>
    </submittedName>
</protein>
<dbReference type="PANTHER" id="PTHR43767">
    <property type="entry name" value="LONG-CHAIN-FATTY-ACID--COA LIGASE"/>
    <property type="match status" value="1"/>
</dbReference>
<dbReference type="InterPro" id="IPR050237">
    <property type="entry name" value="ATP-dep_AMP-bd_enzyme"/>
</dbReference>
<evidence type="ECO:0000313" key="3">
    <source>
        <dbReference type="EMBL" id="GGC91456.1"/>
    </source>
</evidence>
<dbReference type="RefSeq" id="WP_188612538.1">
    <property type="nucleotide sequence ID" value="NZ_BMGG01000012.1"/>
</dbReference>
<feature type="domain" description="AMP-dependent synthetase/ligase" evidence="1">
    <location>
        <begin position="34"/>
        <end position="414"/>
    </location>
</feature>
<dbReference type="SUPFAM" id="SSF56801">
    <property type="entry name" value="Acetyl-CoA synthetase-like"/>
    <property type="match status" value="1"/>
</dbReference>
<dbReference type="InterPro" id="IPR045851">
    <property type="entry name" value="AMP-bd_C_sf"/>
</dbReference>
<feature type="domain" description="AMP-binding enzyme C-terminal" evidence="2">
    <location>
        <begin position="479"/>
        <end position="554"/>
    </location>
</feature>
<dbReference type="GO" id="GO:0016878">
    <property type="term" value="F:acid-thiol ligase activity"/>
    <property type="evidence" value="ECO:0007669"/>
    <property type="project" value="UniProtKB-ARBA"/>
</dbReference>
<dbReference type="InterPro" id="IPR000873">
    <property type="entry name" value="AMP-dep_synth/lig_dom"/>
</dbReference>
<evidence type="ECO:0000313" key="4">
    <source>
        <dbReference type="Proteomes" id="UP000637002"/>
    </source>
</evidence>
<dbReference type="PROSITE" id="PS00455">
    <property type="entry name" value="AMP_BINDING"/>
    <property type="match status" value="1"/>
</dbReference>
<accession>A0A916UYD9</accession>
<dbReference type="InterPro" id="IPR025110">
    <property type="entry name" value="AMP-bd_C"/>
</dbReference>
<dbReference type="PANTHER" id="PTHR43767:SF1">
    <property type="entry name" value="NONRIBOSOMAL PEPTIDE SYNTHASE PES1 (EUROFUNG)-RELATED"/>
    <property type="match status" value="1"/>
</dbReference>
<reference evidence="3" key="2">
    <citation type="submission" date="2020-09" db="EMBL/GenBank/DDBJ databases">
        <authorList>
            <person name="Sun Q."/>
            <person name="Zhou Y."/>
        </authorList>
    </citation>
    <scope>NUCLEOTIDE SEQUENCE</scope>
    <source>
        <strain evidence="3">CGMCC 1.12919</strain>
    </source>
</reference>
<proteinExistence type="predicted"/>
<dbReference type="Pfam" id="PF00501">
    <property type="entry name" value="AMP-binding"/>
    <property type="match status" value="1"/>
</dbReference>
<sequence>MPIRNLADVEALEGVPFEARVAATSVFELLAGVCARHPDRLAIRFLREGLVDEPSRDITYAAFGRQIIQAANLFHALGVGPQDAVSMLLPVAPETFVALFGAQYAGMANPINFLLEKEHIVGLLRSAGAKVLLGPDPELFPGIWAKVEAVRAELPNLAAVIRVGGPAERADIDALHFETELARQPATLSFTRDIKPDDIASLFHTGGTTSAPKLARHTHRGLLAQSWTNAEVMLTGPDQTWFNGLPPFHVGGATCAGLVPFSQGATVVIPTAAGYRNPVVVKNLWGLVQRFRPTVLGMVPTSWGAALNVPTEGFDLSSLKICQSGGSAIAPEVAKAVRDNVGAPLVEGWGMTETHGFATMNPGLGDCRLGSIGLRVPYTELIVADVADGAVQRVLPAGEIGHVLVRGRQLFGGYADDAYNRQAWVEPMAAETRPAWSRGGPWLDTGDLGRLDEDGYVWLTGRAKDIIIRSGHNIDPAVIEEVLHAHPAVESAAAVGRPDGYAGELPIGFVQLKAGAEASPEAIQDFARQHIAERAAVPVEIIVLPLMPLTAVGKIFKPQLRHLAAQITLERLTRALVGDGVPVHVEVGPHPQHGSFASIRLDGPVGAQQLEELRANLSRLQLRHEVLAGAG</sequence>
<dbReference type="Pfam" id="PF13193">
    <property type="entry name" value="AMP-binding_C"/>
    <property type="match status" value="1"/>
</dbReference>
<gene>
    <name evidence="3" type="ORF">GCM10010994_56540</name>
</gene>
<evidence type="ECO:0000259" key="2">
    <source>
        <dbReference type="Pfam" id="PF13193"/>
    </source>
</evidence>
<organism evidence="3 4">
    <name type="scientific">Chelatococcus reniformis</name>
    <dbReference type="NCBI Taxonomy" id="1494448"/>
    <lineage>
        <taxon>Bacteria</taxon>
        <taxon>Pseudomonadati</taxon>
        <taxon>Pseudomonadota</taxon>
        <taxon>Alphaproteobacteria</taxon>
        <taxon>Hyphomicrobiales</taxon>
        <taxon>Chelatococcaceae</taxon>
        <taxon>Chelatococcus</taxon>
    </lineage>
</organism>
<dbReference type="InterPro" id="IPR020845">
    <property type="entry name" value="AMP-binding_CS"/>
</dbReference>
<dbReference type="NCBIfam" id="NF005714">
    <property type="entry name" value="PRK07529.1"/>
    <property type="match status" value="1"/>
</dbReference>
<dbReference type="EMBL" id="BMGG01000012">
    <property type="protein sequence ID" value="GGC91456.1"/>
    <property type="molecule type" value="Genomic_DNA"/>
</dbReference>
<evidence type="ECO:0000259" key="1">
    <source>
        <dbReference type="Pfam" id="PF00501"/>
    </source>
</evidence>
<dbReference type="Gene3D" id="3.30.300.30">
    <property type="match status" value="1"/>
</dbReference>